<dbReference type="InParanoid" id="A0A1S3GYR4"/>
<dbReference type="GO" id="GO:0005886">
    <property type="term" value="C:plasma membrane"/>
    <property type="evidence" value="ECO:0007669"/>
    <property type="project" value="TreeGrafter"/>
</dbReference>
<dbReference type="InterPro" id="IPR049152">
    <property type="entry name" value="EFR3-like_ARM"/>
</dbReference>
<dbReference type="RefSeq" id="XP_013379015.1">
    <property type="nucleotide sequence ID" value="XM_013523561.1"/>
</dbReference>
<dbReference type="InterPro" id="IPR051851">
    <property type="entry name" value="EFR3_Homologs"/>
</dbReference>
<evidence type="ECO:0000256" key="1">
    <source>
        <dbReference type="ARBA" id="ARBA00010216"/>
    </source>
</evidence>
<comment type="similarity">
    <text evidence="1">Belongs to the EFR3 family.</text>
</comment>
<dbReference type="PANTHER" id="PTHR12444">
    <property type="entry name" value="PROTEIN EFR3 HOMOLOG CMP44E"/>
    <property type="match status" value="1"/>
</dbReference>
<dbReference type="FunCoup" id="A0A1S3GYR4">
    <property type="interactions" value="1353"/>
</dbReference>
<evidence type="ECO:0000313" key="3">
    <source>
        <dbReference type="RefSeq" id="XP_013379015.1"/>
    </source>
</evidence>
<protein>
    <submittedName>
        <fullName evidence="3">Protein EFR3 homolog B isoform X1</fullName>
    </submittedName>
</protein>
<dbReference type="Pfam" id="PF21052">
    <property type="entry name" value="EFR3_ARM"/>
    <property type="match status" value="1"/>
</dbReference>
<sequence length="820" mass="92302">MTGCCGCCTALKPRYKRLVDSIFPDNPEDGLVKDNMQKLVYYGTSKPEKLDRIGQYLEQRLSRDVTRSRTGYVSISMEALDQLLLACHAHSNLFVESFLKMVHKTLESPEPQLQILASQSFVKFANIEEDTPSYHRSYDFFVSKFSSMCHSSAEPETTRIRIRVAGLHGLQGIVKKTVSDDLQVNIWDPVHMNKIIPSLLYSLQGCNMDNDPESPKEDESPGVVAEMVLRDLVCRATFGNITSVLKPVLQHLDYHKLWVPNKFAVKIFRILMYSVQDQYGHMVVHHLMSHLDAHNKDEPRVKAGIVDVVSETVVIAAGGSVGPSVLEVFNTLLRHLKSSVSVQTSDRQRVLDEKNFQEAVINTIGEFANNLPDYQKIEIMMFVMGKVPLLDLEEDVSSGDRKDTLLQTMLLKTMLKVATKYRTVLMINAFPPAFLDPLLRMSLAYDAGIRLIVQEILHTLLDRHDNSGKLKFVSENSDTITWIPKDIQALNLTVEKASQQDIFFIKKNGPQFYSCIYENMLQENNKVDNFEALYCTLALLSIELGGEDILVDLVRLAMGIQNISVSSDLPVTHTCAIHAIVAAYLNLIGQLSAIPNMCTHVSEIIDARKNKAPHLLPDFAFNRSNTEQSYPTSTNVKDELLFDQAVINEALTSRGYDTSTLGTPFTISRLSQSRLGRMDSWFAETSSGSWLQDEVDMAHSTSDIHSITLSIDSSSSSQTPLMGQRGQAPEDITFESLKKIITEDDVERKRSQEMKQKAILEKFQTAPFEQIVAKIDAESMVFQNKLSEILTTISDENKDNAPQHQTTAVFDMQFPDLYVY</sequence>
<organism evidence="2 3">
    <name type="scientific">Lingula anatina</name>
    <name type="common">Brachiopod</name>
    <name type="synonym">Lingula unguis</name>
    <dbReference type="NCBI Taxonomy" id="7574"/>
    <lineage>
        <taxon>Eukaryota</taxon>
        <taxon>Metazoa</taxon>
        <taxon>Spiralia</taxon>
        <taxon>Lophotrochozoa</taxon>
        <taxon>Brachiopoda</taxon>
        <taxon>Linguliformea</taxon>
        <taxon>Lingulata</taxon>
        <taxon>Lingulida</taxon>
        <taxon>Linguloidea</taxon>
        <taxon>Lingulidae</taxon>
        <taxon>Lingula</taxon>
    </lineage>
</organism>
<dbReference type="GeneID" id="106150646"/>
<gene>
    <name evidence="3" type="primary">LOC106150646</name>
</gene>
<name>A0A1S3GYR4_LINAN</name>
<proteinExistence type="inferred from homology"/>
<dbReference type="PANTHER" id="PTHR12444:SF8">
    <property type="entry name" value="PROTEIN EFR3 HOMOLOG CMP44E"/>
    <property type="match status" value="1"/>
</dbReference>
<dbReference type="STRING" id="7574.A0A1S3GYR4"/>
<dbReference type="AlphaFoldDB" id="A0A1S3GYR4"/>
<dbReference type="KEGG" id="lak:106150646"/>
<dbReference type="Proteomes" id="UP000085678">
    <property type="component" value="Unplaced"/>
</dbReference>
<keyword evidence="2" id="KW-1185">Reference proteome</keyword>
<reference evidence="3" key="1">
    <citation type="submission" date="2025-08" db="UniProtKB">
        <authorList>
            <consortium name="RefSeq"/>
        </authorList>
    </citation>
    <scope>IDENTIFICATION</scope>
    <source>
        <tissue evidence="3">Gonads</tissue>
    </source>
</reference>
<accession>A0A1S3GYR4</accession>
<evidence type="ECO:0000313" key="2">
    <source>
        <dbReference type="Proteomes" id="UP000085678"/>
    </source>
</evidence>
<dbReference type="SUPFAM" id="SSF48371">
    <property type="entry name" value="ARM repeat"/>
    <property type="match status" value="1"/>
</dbReference>
<dbReference type="OrthoDB" id="19232at2759"/>
<dbReference type="GO" id="GO:0072659">
    <property type="term" value="P:protein localization to plasma membrane"/>
    <property type="evidence" value="ECO:0007669"/>
    <property type="project" value="TreeGrafter"/>
</dbReference>
<dbReference type="InterPro" id="IPR016024">
    <property type="entry name" value="ARM-type_fold"/>
</dbReference>